<dbReference type="EMBL" id="JAKFHA010000006">
    <property type="protein sequence ID" value="MCF2528397.1"/>
    <property type="molecule type" value="Genomic_DNA"/>
</dbReference>
<dbReference type="CDD" id="cd00093">
    <property type="entry name" value="HTH_XRE"/>
    <property type="match status" value="1"/>
</dbReference>
<dbReference type="AlphaFoldDB" id="A0AA41PZD8"/>
<keyword evidence="3" id="KW-1185">Reference proteome</keyword>
<dbReference type="RefSeq" id="WP_235052556.1">
    <property type="nucleotide sequence ID" value="NZ_JAKFHA010000006.1"/>
</dbReference>
<evidence type="ECO:0000259" key="1">
    <source>
        <dbReference type="PROSITE" id="PS50943"/>
    </source>
</evidence>
<dbReference type="SMART" id="SM00530">
    <property type="entry name" value="HTH_XRE"/>
    <property type="match status" value="1"/>
</dbReference>
<reference evidence="2" key="1">
    <citation type="submission" date="2022-01" db="EMBL/GenBank/DDBJ databases">
        <title>Genome-Based Taxonomic Classification of the Phylum Actinobacteria.</title>
        <authorList>
            <person name="Gao Y."/>
        </authorList>
    </citation>
    <scope>NUCLEOTIDE SEQUENCE</scope>
    <source>
        <strain evidence="2">KLBMP 8922</strain>
    </source>
</reference>
<dbReference type="Gene3D" id="1.10.260.40">
    <property type="entry name" value="lambda repressor-like DNA-binding domains"/>
    <property type="match status" value="1"/>
</dbReference>
<dbReference type="Pfam" id="PF13560">
    <property type="entry name" value="HTH_31"/>
    <property type="match status" value="1"/>
</dbReference>
<dbReference type="InterPro" id="IPR010982">
    <property type="entry name" value="Lambda_DNA-bd_dom_sf"/>
</dbReference>
<gene>
    <name evidence="2" type="ORF">LZ495_14370</name>
</gene>
<organism evidence="2 3">
    <name type="scientific">Yinghuangia soli</name>
    <dbReference type="NCBI Taxonomy" id="2908204"/>
    <lineage>
        <taxon>Bacteria</taxon>
        <taxon>Bacillati</taxon>
        <taxon>Actinomycetota</taxon>
        <taxon>Actinomycetes</taxon>
        <taxon>Kitasatosporales</taxon>
        <taxon>Streptomycetaceae</taxon>
        <taxon>Yinghuangia</taxon>
    </lineage>
</organism>
<dbReference type="GO" id="GO:0003677">
    <property type="term" value="F:DNA binding"/>
    <property type="evidence" value="ECO:0007669"/>
    <property type="project" value="InterPro"/>
</dbReference>
<dbReference type="Proteomes" id="UP001165378">
    <property type="component" value="Unassembled WGS sequence"/>
</dbReference>
<protein>
    <submittedName>
        <fullName evidence="2">Helix-turn-helix transcriptional regulator</fullName>
    </submittedName>
</protein>
<comment type="caution">
    <text evidence="2">The sequence shown here is derived from an EMBL/GenBank/DDBJ whole genome shotgun (WGS) entry which is preliminary data.</text>
</comment>
<dbReference type="SUPFAM" id="SSF47413">
    <property type="entry name" value="lambda repressor-like DNA-binding domains"/>
    <property type="match status" value="1"/>
</dbReference>
<name>A0AA41PZD8_9ACTN</name>
<evidence type="ECO:0000313" key="2">
    <source>
        <dbReference type="EMBL" id="MCF2528397.1"/>
    </source>
</evidence>
<feature type="domain" description="HTH cro/C1-type" evidence="1">
    <location>
        <begin position="29"/>
        <end position="83"/>
    </location>
</feature>
<sequence length="343" mass="35864">MHEVPGKTGRPGRELDPEAGPLAAFAYDLAALRRDAGLTVRQLASRAYLSSGAISTAANGRALPTLEVTRAYVAACGGDVADWEARWGELDAARRNGTELTEPAEPVVSVVPDVSVVPAVSATVLEPVEQPAALAPFVPTSPASADRHSARYAFIPARGLGRRLAAAMAGAAVALTAVLLVLDGDGGDDSAATAGTPAVFLGAPDFAGYCEAAGRGTAVSGSTAYDWHCTDPKGEPPAPAAQDVCMWSYGDERAIDRIADFSDPGSIECWSVTRELGRLDFDAYCRKAGYGRAVQVRDTVYAWYCNGTRGIDSQAACALLYSVTPAVSRFSDYSDPNSWTCHA</sequence>
<dbReference type="InterPro" id="IPR001387">
    <property type="entry name" value="Cro/C1-type_HTH"/>
</dbReference>
<dbReference type="PROSITE" id="PS50943">
    <property type="entry name" value="HTH_CROC1"/>
    <property type="match status" value="1"/>
</dbReference>
<accession>A0AA41PZD8</accession>
<proteinExistence type="predicted"/>
<evidence type="ECO:0000313" key="3">
    <source>
        <dbReference type="Proteomes" id="UP001165378"/>
    </source>
</evidence>